<evidence type="ECO:0000256" key="11">
    <source>
        <dbReference type="RuleBase" id="RU003826"/>
    </source>
</evidence>
<comment type="catalytic activity">
    <reaction evidence="7 10 11">
        <text>4-methyl-5-(2-phosphooxyethyl)-thiazole + 4-amino-2-methyl-5-(diphosphooxymethyl)pyrimidine + H(+) = thiamine phosphate + diphosphate</text>
        <dbReference type="Rhea" id="RHEA:22328"/>
        <dbReference type="ChEBI" id="CHEBI:15378"/>
        <dbReference type="ChEBI" id="CHEBI:33019"/>
        <dbReference type="ChEBI" id="CHEBI:37575"/>
        <dbReference type="ChEBI" id="CHEBI:57841"/>
        <dbReference type="ChEBI" id="CHEBI:58296"/>
        <dbReference type="EC" id="2.5.1.3"/>
    </reaction>
</comment>
<evidence type="ECO:0000259" key="14">
    <source>
        <dbReference type="Pfam" id="PF02581"/>
    </source>
</evidence>
<comment type="pathway">
    <text evidence="2 10 12">Cofactor biosynthesis; thiamine diphosphate biosynthesis; thiamine phosphate from 4-amino-2-methyl-5-diphosphomethylpyrimidine and 4-methyl-5-(2-phosphoethyl)-thiazole: step 1/1.</text>
</comment>
<feature type="compositionally biased region" description="Basic and acidic residues" evidence="13">
    <location>
        <begin position="197"/>
        <end position="206"/>
    </location>
</feature>
<dbReference type="PANTHER" id="PTHR20857">
    <property type="entry name" value="THIAMINE-PHOSPHATE PYROPHOSPHORYLASE"/>
    <property type="match status" value="1"/>
</dbReference>
<evidence type="ECO:0000256" key="12">
    <source>
        <dbReference type="RuleBase" id="RU004253"/>
    </source>
</evidence>
<dbReference type="GO" id="GO:0009229">
    <property type="term" value="P:thiamine diphosphate biosynthetic process"/>
    <property type="evidence" value="ECO:0007669"/>
    <property type="project" value="UniProtKB-UniRule"/>
</dbReference>
<feature type="domain" description="Thiamine phosphate synthase/TenI" evidence="14">
    <location>
        <begin position="8"/>
        <end position="185"/>
    </location>
</feature>
<dbReference type="GO" id="GO:0009228">
    <property type="term" value="P:thiamine biosynthetic process"/>
    <property type="evidence" value="ECO:0007669"/>
    <property type="project" value="UniProtKB-KW"/>
</dbReference>
<dbReference type="GO" id="GO:0004789">
    <property type="term" value="F:thiamine-phosphate diphosphorylase activity"/>
    <property type="evidence" value="ECO:0007669"/>
    <property type="project" value="UniProtKB-UniRule"/>
</dbReference>
<dbReference type="CDD" id="cd00564">
    <property type="entry name" value="TMP_TenI"/>
    <property type="match status" value="1"/>
</dbReference>
<accession>A0A4R1BRS6</accession>
<comment type="catalytic activity">
    <reaction evidence="8 10 11">
        <text>2-(2-carboxy-4-methylthiazol-5-yl)ethyl phosphate + 4-amino-2-methyl-5-(diphosphooxymethyl)pyrimidine + 2 H(+) = thiamine phosphate + CO2 + diphosphate</text>
        <dbReference type="Rhea" id="RHEA:47848"/>
        <dbReference type="ChEBI" id="CHEBI:15378"/>
        <dbReference type="ChEBI" id="CHEBI:16526"/>
        <dbReference type="ChEBI" id="CHEBI:33019"/>
        <dbReference type="ChEBI" id="CHEBI:37575"/>
        <dbReference type="ChEBI" id="CHEBI:57841"/>
        <dbReference type="ChEBI" id="CHEBI:62890"/>
        <dbReference type="EC" id="2.5.1.3"/>
    </reaction>
</comment>
<evidence type="ECO:0000256" key="1">
    <source>
        <dbReference type="ARBA" id="ARBA00003814"/>
    </source>
</evidence>
<evidence type="ECO:0000256" key="5">
    <source>
        <dbReference type="ARBA" id="ARBA00022842"/>
    </source>
</evidence>
<evidence type="ECO:0000256" key="13">
    <source>
        <dbReference type="SAM" id="MobiDB-lite"/>
    </source>
</evidence>
<dbReference type="EC" id="2.5.1.3" evidence="10"/>
<dbReference type="NCBIfam" id="TIGR00693">
    <property type="entry name" value="thiE"/>
    <property type="match status" value="1"/>
</dbReference>
<dbReference type="Gene3D" id="3.20.20.70">
    <property type="entry name" value="Aldolase class I"/>
    <property type="match status" value="1"/>
</dbReference>
<protein>
    <recommendedName>
        <fullName evidence="10">Thiamine-phosphate synthase</fullName>
        <shortName evidence="10">TP synthase</shortName>
        <shortName evidence="10">TPS</shortName>
        <ecNumber evidence="10">2.5.1.3</ecNumber>
    </recommendedName>
    <alternativeName>
        <fullName evidence="10">Thiamine-phosphate pyrophosphorylase</fullName>
        <shortName evidence="10">TMP pyrophosphorylase</shortName>
        <shortName evidence="10">TMP-PPase</shortName>
    </alternativeName>
</protein>
<dbReference type="UniPathway" id="UPA00060">
    <property type="reaction ID" value="UER00141"/>
</dbReference>
<dbReference type="InterPro" id="IPR013785">
    <property type="entry name" value="Aldolase_TIM"/>
</dbReference>
<feature type="binding site" evidence="10">
    <location>
        <position position="68"/>
    </location>
    <ligand>
        <name>4-amino-2-methyl-5-(diphosphooxymethyl)pyrimidine</name>
        <dbReference type="ChEBI" id="CHEBI:57841"/>
    </ligand>
</feature>
<evidence type="ECO:0000256" key="8">
    <source>
        <dbReference type="ARBA" id="ARBA00047851"/>
    </source>
</evidence>
<keyword evidence="6 10" id="KW-0784">Thiamine biosynthesis</keyword>
<comment type="caution">
    <text evidence="15">The sequence shown here is derived from an EMBL/GenBank/DDBJ whole genome shotgun (WGS) entry which is preliminary data.</text>
</comment>
<dbReference type="GO" id="GO:0000287">
    <property type="term" value="F:magnesium ion binding"/>
    <property type="evidence" value="ECO:0007669"/>
    <property type="project" value="UniProtKB-UniRule"/>
</dbReference>
<dbReference type="RefSeq" id="WP_132687440.1">
    <property type="nucleotide sequence ID" value="NZ_SKBU01000003.1"/>
</dbReference>
<dbReference type="Pfam" id="PF02581">
    <property type="entry name" value="TMP-TENI"/>
    <property type="match status" value="1"/>
</dbReference>
<comment type="catalytic activity">
    <reaction evidence="9 10 11">
        <text>2-[(2R,5Z)-2-carboxy-4-methylthiazol-5(2H)-ylidene]ethyl phosphate + 4-amino-2-methyl-5-(diphosphooxymethyl)pyrimidine + 2 H(+) = thiamine phosphate + CO2 + diphosphate</text>
        <dbReference type="Rhea" id="RHEA:47844"/>
        <dbReference type="ChEBI" id="CHEBI:15378"/>
        <dbReference type="ChEBI" id="CHEBI:16526"/>
        <dbReference type="ChEBI" id="CHEBI:33019"/>
        <dbReference type="ChEBI" id="CHEBI:37575"/>
        <dbReference type="ChEBI" id="CHEBI:57841"/>
        <dbReference type="ChEBI" id="CHEBI:62899"/>
        <dbReference type="EC" id="2.5.1.3"/>
    </reaction>
</comment>
<dbReference type="PANTHER" id="PTHR20857:SF15">
    <property type="entry name" value="THIAMINE-PHOSPHATE SYNTHASE"/>
    <property type="match status" value="1"/>
</dbReference>
<proteinExistence type="inferred from homology"/>
<reference evidence="15 16" key="1">
    <citation type="submission" date="2019-03" db="EMBL/GenBank/DDBJ databases">
        <title>Whole genome sequence of a novel Rubrobacter taiwanensis strain, isolated from Yellowstone National Park.</title>
        <authorList>
            <person name="Freed S."/>
            <person name="Ramaley R.F."/>
            <person name="Kyndt J.A."/>
        </authorList>
    </citation>
    <scope>NUCLEOTIDE SEQUENCE [LARGE SCALE GENOMIC DNA]</scope>
    <source>
        <strain evidence="15 16">Yellowstone</strain>
    </source>
</reference>
<evidence type="ECO:0000256" key="7">
    <source>
        <dbReference type="ARBA" id="ARBA00047334"/>
    </source>
</evidence>
<dbReference type="InterPro" id="IPR022998">
    <property type="entry name" value="ThiamineP_synth_TenI"/>
</dbReference>
<keyword evidence="16" id="KW-1185">Reference proteome</keyword>
<feature type="region of interest" description="Disordered" evidence="13">
    <location>
        <begin position="197"/>
        <end position="225"/>
    </location>
</feature>
<keyword evidence="4 10" id="KW-0479">Metal-binding</keyword>
<organism evidence="15 16">
    <name type="scientific">Rubrobacter taiwanensis</name>
    <dbReference type="NCBI Taxonomy" id="185139"/>
    <lineage>
        <taxon>Bacteria</taxon>
        <taxon>Bacillati</taxon>
        <taxon>Actinomycetota</taxon>
        <taxon>Rubrobacteria</taxon>
        <taxon>Rubrobacterales</taxon>
        <taxon>Rubrobacteraceae</taxon>
        <taxon>Rubrobacter</taxon>
    </lineage>
</organism>
<comment type="cofactor">
    <cofactor evidence="10">
        <name>Mg(2+)</name>
        <dbReference type="ChEBI" id="CHEBI:18420"/>
    </cofactor>
    <text evidence="10">Binds 1 Mg(2+) ion per subunit.</text>
</comment>
<dbReference type="Proteomes" id="UP000295244">
    <property type="component" value="Unassembled WGS sequence"/>
</dbReference>
<feature type="binding site" evidence="10">
    <location>
        <position position="106"/>
    </location>
    <ligand>
        <name>4-amino-2-methyl-5-(diphosphooxymethyl)pyrimidine</name>
        <dbReference type="ChEBI" id="CHEBI:57841"/>
    </ligand>
</feature>
<evidence type="ECO:0000256" key="9">
    <source>
        <dbReference type="ARBA" id="ARBA00047883"/>
    </source>
</evidence>
<gene>
    <name evidence="10 15" type="primary">thiE</name>
    <name evidence="15" type="ORF">E0L93_01305</name>
</gene>
<feature type="binding site" evidence="10">
    <location>
        <begin position="132"/>
        <end position="134"/>
    </location>
    <ligand>
        <name>2-[(2R,5Z)-2-carboxy-4-methylthiazol-5(2H)-ylidene]ethyl phosphate</name>
        <dbReference type="ChEBI" id="CHEBI:62899"/>
    </ligand>
</feature>
<feature type="binding site" evidence="10">
    <location>
        <position position="162"/>
    </location>
    <ligand>
        <name>2-[(2R,5Z)-2-carboxy-4-methylthiazol-5(2H)-ylidene]ethyl phosphate</name>
        <dbReference type="ChEBI" id="CHEBI:62899"/>
    </ligand>
</feature>
<dbReference type="GO" id="GO:0005737">
    <property type="term" value="C:cytoplasm"/>
    <property type="evidence" value="ECO:0007669"/>
    <property type="project" value="TreeGrafter"/>
</dbReference>
<evidence type="ECO:0000313" key="15">
    <source>
        <dbReference type="EMBL" id="TCJ20489.1"/>
    </source>
</evidence>
<evidence type="ECO:0000256" key="4">
    <source>
        <dbReference type="ARBA" id="ARBA00022723"/>
    </source>
</evidence>
<evidence type="ECO:0000256" key="6">
    <source>
        <dbReference type="ARBA" id="ARBA00022977"/>
    </source>
</evidence>
<evidence type="ECO:0000256" key="3">
    <source>
        <dbReference type="ARBA" id="ARBA00022679"/>
    </source>
</evidence>
<dbReference type="InterPro" id="IPR036206">
    <property type="entry name" value="ThiamineP_synth_sf"/>
</dbReference>
<comment type="function">
    <text evidence="1 10">Condenses 4-methyl-5-(beta-hydroxyethyl)thiazole monophosphate (THZ-P) and 2-methyl-4-amino-5-hydroxymethyl pyrimidine pyrophosphate (HMP-PP) to form thiamine monophosphate (TMP).</text>
</comment>
<feature type="binding site" evidence="10">
    <location>
        <position position="135"/>
    </location>
    <ligand>
        <name>4-amino-2-methyl-5-(diphosphooxymethyl)pyrimidine</name>
        <dbReference type="ChEBI" id="CHEBI:57841"/>
    </ligand>
</feature>
<sequence>MAHRFHIHLITDRRQVRGDLSDAVAAAVRGGVDWVQVREKGSPALELYAAVRRILPVARAAGAGVLVNDRVDVALATGADGVHLAAKSLPPGVTRRLVGEMLLGVSVHGLAAAREAVGAGADYVTFGHVYPTASKPGLPPRGVRELARIVEGVDVPVLAVGGIDASNVGEVLAAGASGVAVISSILAAPDPEAAARELRAAVDGSRHRPGHPFPEPGGRKERYAG</sequence>
<comment type="similarity">
    <text evidence="10 11">Belongs to the thiamine-phosphate synthase family.</text>
</comment>
<feature type="binding site" evidence="10">
    <location>
        <begin position="182"/>
        <end position="183"/>
    </location>
    <ligand>
        <name>2-[(2R,5Z)-2-carboxy-4-methylthiazol-5(2H)-ylidene]ethyl phosphate</name>
        <dbReference type="ChEBI" id="CHEBI:62899"/>
    </ligand>
</feature>
<name>A0A4R1BRS6_9ACTN</name>
<dbReference type="OrthoDB" id="3243336at2"/>
<dbReference type="SUPFAM" id="SSF51391">
    <property type="entry name" value="Thiamin phosphate synthase"/>
    <property type="match status" value="1"/>
</dbReference>
<comment type="caution">
    <text evidence="10">Lacks conserved residue(s) required for the propagation of feature annotation.</text>
</comment>
<feature type="binding site" evidence="10">
    <location>
        <begin position="36"/>
        <end position="40"/>
    </location>
    <ligand>
        <name>4-amino-2-methyl-5-(diphosphooxymethyl)pyrimidine</name>
        <dbReference type="ChEBI" id="CHEBI:57841"/>
    </ligand>
</feature>
<dbReference type="HAMAP" id="MF_00097">
    <property type="entry name" value="TMP_synthase"/>
    <property type="match status" value="1"/>
</dbReference>
<dbReference type="AlphaFoldDB" id="A0A4R1BRS6"/>
<feature type="binding site" evidence="10">
    <location>
        <position position="69"/>
    </location>
    <ligand>
        <name>Mg(2+)</name>
        <dbReference type="ChEBI" id="CHEBI:18420"/>
    </ligand>
</feature>
<keyword evidence="3 10" id="KW-0808">Transferase</keyword>
<dbReference type="InterPro" id="IPR034291">
    <property type="entry name" value="TMP_synthase"/>
</dbReference>
<evidence type="ECO:0000256" key="2">
    <source>
        <dbReference type="ARBA" id="ARBA00005165"/>
    </source>
</evidence>
<evidence type="ECO:0000313" key="16">
    <source>
        <dbReference type="Proteomes" id="UP000295244"/>
    </source>
</evidence>
<evidence type="ECO:0000256" key="10">
    <source>
        <dbReference type="HAMAP-Rule" id="MF_00097"/>
    </source>
</evidence>
<dbReference type="EMBL" id="SKBU01000003">
    <property type="protein sequence ID" value="TCJ20489.1"/>
    <property type="molecule type" value="Genomic_DNA"/>
</dbReference>
<keyword evidence="5 10" id="KW-0460">Magnesium</keyword>